<evidence type="ECO:0000256" key="1">
    <source>
        <dbReference type="SAM" id="MobiDB-lite"/>
    </source>
</evidence>
<feature type="compositionally biased region" description="Polar residues" evidence="1">
    <location>
        <begin position="1"/>
        <end position="10"/>
    </location>
</feature>
<keyword evidence="3" id="KW-1185">Reference proteome</keyword>
<gene>
    <name evidence="2" type="ORF">GCM10011363_30030</name>
</gene>
<name>A0ABQ1KXY2_9RHOB</name>
<dbReference type="Proteomes" id="UP000645462">
    <property type="component" value="Unassembled WGS sequence"/>
</dbReference>
<accession>A0ABQ1KXY2</accession>
<proteinExistence type="predicted"/>
<evidence type="ECO:0000313" key="2">
    <source>
        <dbReference type="EMBL" id="GGC11399.1"/>
    </source>
</evidence>
<feature type="compositionally biased region" description="Basic and acidic residues" evidence="1">
    <location>
        <begin position="11"/>
        <end position="33"/>
    </location>
</feature>
<feature type="region of interest" description="Disordered" evidence="1">
    <location>
        <begin position="1"/>
        <end position="62"/>
    </location>
</feature>
<evidence type="ECO:0000313" key="3">
    <source>
        <dbReference type="Proteomes" id="UP000645462"/>
    </source>
</evidence>
<reference evidence="3" key="1">
    <citation type="journal article" date="2019" name="Int. J. Syst. Evol. Microbiol.">
        <title>The Global Catalogue of Microorganisms (GCM) 10K type strain sequencing project: providing services to taxonomists for standard genome sequencing and annotation.</title>
        <authorList>
            <consortium name="The Broad Institute Genomics Platform"/>
            <consortium name="The Broad Institute Genome Sequencing Center for Infectious Disease"/>
            <person name="Wu L."/>
            <person name="Ma J."/>
        </authorList>
    </citation>
    <scope>NUCLEOTIDE SEQUENCE [LARGE SCALE GENOMIC DNA]</scope>
    <source>
        <strain evidence="3">CGMCC 1.12478</strain>
    </source>
</reference>
<organism evidence="2 3">
    <name type="scientific">Marivita lacus</name>
    <dbReference type="NCBI Taxonomy" id="1323742"/>
    <lineage>
        <taxon>Bacteria</taxon>
        <taxon>Pseudomonadati</taxon>
        <taxon>Pseudomonadota</taxon>
        <taxon>Alphaproteobacteria</taxon>
        <taxon>Rhodobacterales</taxon>
        <taxon>Roseobacteraceae</taxon>
        <taxon>Marivita</taxon>
    </lineage>
</organism>
<protein>
    <submittedName>
        <fullName evidence="2">Uncharacterized protein</fullName>
    </submittedName>
</protein>
<sequence length="62" mass="7083">MNSKNGPTDAQEQKNARIERLHRKFDPAEKFPVDPDDAGPKRSQKQPGQEPRDPQTDDENPE</sequence>
<comment type="caution">
    <text evidence="2">The sequence shown here is derived from an EMBL/GenBank/DDBJ whole genome shotgun (WGS) entry which is preliminary data.</text>
</comment>
<dbReference type="EMBL" id="BMFC01000008">
    <property type="protein sequence ID" value="GGC11399.1"/>
    <property type="molecule type" value="Genomic_DNA"/>
</dbReference>